<feature type="compositionally biased region" description="Basic and acidic residues" evidence="6">
    <location>
        <begin position="14"/>
        <end position="32"/>
    </location>
</feature>
<dbReference type="PANTHER" id="PTHR10015">
    <property type="entry name" value="HEAT SHOCK TRANSCRIPTION FACTOR"/>
    <property type="match status" value="1"/>
</dbReference>
<dbReference type="GeneID" id="30201287"/>
<feature type="compositionally biased region" description="Basic residues" evidence="6">
    <location>
        <begin position="647"/>
        <end position="660"/>
    </location>
</feature>
<comment type="similarity">
    <text evidence="2 5">Belongs to the HSF family.</text>
</comment>
<evidence type="ECO:0000256" key="2">
    <source>
        <dbReference type="ARBA" id="ARBA00006403"/>
    </source>
</evidence>
<dbReference type="GO" id="GO:0003700">
    <property type="term" value="F:DNA-binding transcription factor activity"/>
    <property type="evidence" value="ECO:0007669"/>
    <property type="project" value="InterPro"/>
</dbReference>
<feature type="region of interest" description="Disordered" evidence="6">
    <location>
        <begin position="630"/>
        <end position="742"/>
    </location>
</feature>
<dbReference type="InterPro" id="IPR036388">
    <property type="entry name" value="WH-like_DNA-bd_sf"/>
</dbReference>
<comment type="subcellular location">
    <subcellularLocation>
        <location evidence="1">Nucleus</location>
    </subcellularLocation>
</comment>
<sequence>MSSTNNTNADDAAEQQHPKPHFDYDAKKEENNTIRPSFSSQGQQQQQPPKRTAFVHKLYAMLSDPNLSHLIWWSRKDDDGVFALHPGTEFANALTNYFKHGNVSSFVRQLHMYGFHKVFDNDNDNENKESNSNNNSNSDDLVWEFRHSTGNFKKGDEAGLAFIKRRSSNKLVPEDESKNNRLTDTNVFYPQYHYPVPPEGIPNQPHQQASSQQHHLIHHPQPTQEGHLPEQYYLVQQQQQAVFSAGPELQRSQSPNSFTSGYQQIPRNHQYQIQQNRSSFGSPFAQERQFTPPPPLVQQQLQANEFDHSHVHNVTNDLIDQQRTMNVKSEYLNNELKTTASDVLRFSENIPKLAPVLQQQGHRYSEGFSSLRQSFNFRADYYKPSPLSAEMDPQHPQHPQGAATTGAPLPPPHPSAIPQHIQNLQHHQQLRNQSIHFWESSGQRQPSVFVDPLNPSPQGSISSSSSSGNRTASISTQQGLATHSNPVYHISPSIKGSSSVPHIHFQANQSRRNESLPSSLPTSSPTSTTSPHFPPRSIPTQQGPAPRSIPNDRGASIPNISHLTSQLRPSVIEVHQHQQPNQSSSTNNPNNTSVSSNSTYNTLYSASSSISSISSRNSYGSINATFQELATSTTSPPQHPTGTTHHYLPHHPHHHPHVKNRQSLQRTPSSPARIKEVTEDEAPTTTSKSKLSVSSLLTTSPGEDGTTGGKESSIGGKRENEHRTEDGRHSLKKAKSVSDFHR</sequence>
<feature type="compositionally biased region" description="Low complexity" evidence="6">
    <location>
        <begin position="684"/>
        <end position="700"/>
    </location>
</feature>
<keyword evidence="4" id="KW-0539">Nucleus</keyword>
<dbReference type="Gene3D" id="1.10.10.10">
    <property type="entry name" value="Winged helix-like DNA-binding domain superfamily/Winged helix DNA-binding domain"/>
    <property type="match status" value="1"/>
</dbReference>
<dbReference type="GO" id="GO:0043565">
    <property type="term" value="F:sequence-specific DNA binding"/>
    <property type="evidence" value="ECO:0007669"/>
    <property type="project" value="InterPro"/>
</dbReference>
<dbReference type="OrthoDB" id="60033at2759"/>
<dbReference type="InterPro" id="IPR000232">
    <property type="entry name" value="HSF_DNA-bd"/>
</dbReference>
<evidence type="ECO:0000313" key="9">
    <source>
        <dbReference type="Proteomes" id="UP000094112"/>
    </source>
</evidence>
<organism evidence="8 9">
    <name type="scientific">Wickerhamomyces anomalus (strain ATCC 58044 / CBS 1984 / NCYC 433 / NRRL Y-366-8)</name>
    <name type="common">Yeast</name>
    <name type="synonym">Hansenula anomala</name>
    <dbReference type="NCBI Taxonomy" id="683960"/>
    <lineage>
        <taxon>Eukaryota</taxon>
        <taxon>Fungi</taxon>
        <taxon>Dikarya</taxon>
        <taxon>Ascomycota</taxon>
        <taxon>Saccharomycotina</taxon>
        <taxon>Saccharomycetes</taxon>
        <taxon>Phaffomycetales</taxon>
        <taxon>Wickerhamomycetaceae</taxon>
        <taxon>Wickerhamomyces</taxon>
    </lineage>
</organism>
<proteinExistence type="inferred from homology"/>
<feature type="compositionally biased region" description="Low complexity" evidence="6">
    <location>
        <begin position="515"/>
        <end position="531"/>
    </location>
</feature>
<evidence type="ECO:0000256" key="1">
    <source>
        <dbReference type="ARBA" id="ARBA00004123"/>
    </source>
</evidence>
<dbReference type="STRING" id="683960.A0A1E3P9Q6"/>
<feature type="compositionally biased region" description="Low complexity" evidence="6">
    <location>
        <begin position="456"/>
        <end position="476"/>
    </location>
</feature>
<evidence type="ECO:0000256" key="3">
    <source>
        <dbReference type="ARBA" id="ARBA00023125"/>
    </source>
</evidence>
<feature type="domain" description="HSF-type DNA-binding" evidence="7">
    <location>
        <begin position="94"/>
        <end position="118"/>
    </location>
</feature>
<dbReference type="Pfam" id="PF00447">
    <property type="entry name" value="HSF_DNA-bind"/>
    <property type="match status" value="1"/>
</dbReference>
<dbReference type="EMBL" id="KV454208">
    <property type="protein sequence ID" value="ODQ62149.1"/>
    <property type="molecule type" value="Genomic_DNA"/>
</dbReference>
<dbReference type="AlphaFoldDB" id="A0A1E3P9Q6"/>
<feature type="region of interest" description="Disordered" evidence="6">
    <location>
        <begin position="574"/>
        <end position="598"/>
    </location>
</feature>
<keyword evidence="3" id="KW-0238">DNA-binding</keyword>
<reference evidence="8 9" key="1">
    <citation type="journal article" date="2016" name="Proc. Natl. Acad. Sci. U.S.A.">
        <title>Comparative genomics of biotechnologically important yeasts.</title>
        <authorList>
            <person name="Riley R."/>
            <person name="Haridas S."/>
            <person name="Wolfe K.H."/>
            <person name="Lopes M.R."/>
            <person name="Hittinger C.T."/>
            <person name="Goeker M."/>
            <person name="Salamov A.A."/>
            <person name="Wisecaver J.H."/>
            <person name="Long T.M."/>
            <person name="Calvey C.H."/>
            <person name="Aerts A.L."/>
            <person name="Barry K.W."/>
            <person name="Choi C."/>
            <person name="Clum A."/>
            <person name="Coughlan A.Y."/>
            <person name="Deshpande S."/>
            <person name="Douglass A.P."/>
            <person name="Hanson S.J."/>
            <person name="Klenk H.-P."/>
            <person name="LaButti K.M."/>
            <person name="Lapidus A."/>
            <person name="Lindquist E.A."/>
            <person name="Lipzen A.M."/>
            <person name="Meier-Kolthoff J.P."/>
            <person name="Ohm R.A."/>
            <person name="Otillar R.P."/>
            <person name="Pangilinan J.L."/>
            <person name="Peng Y."/>
            <person name="Rokas A."/>
            <person name="Rosa C.A."/>
            <person name="Scheuner C."/>
            <person name="Sibirny A.A."/>
            <person name="Slot J.C."/>
            <person name="Stielow J.B."/>
            <person name="Sun H."/>
            <person name="Kurtzman C.P."/>
            <person name="Blackwell M."/>
            <person name="Grigoriev I.V."/>
            <person name="Jeffries T.W."/>
        </authorList>
    </citation>
    <scope>NUCLEOTIDE SEQUENCE [LARGE SCALE GENOMIC DNA]</scope>
    <source>
        <strain evidence="9">ATCC 58044 / CBS 1984 / NCYC 433 / NRRL Y-366-8</strain>
    </source>
</reference>
<feature type="compositionally biased region" description="Polar residues" evidence="6">
    <location>
        <begin position="494"/>
        <end position="510"/>
    </location>
</feature>
<feature type="region of interest" description="Disordered" evidence="6">
    <location>
        <begin position="442"/>
        <end position="559"/>
    </location>
</feature>
<feature type="compositionally biased region" description="Low complexity" evidence="6">
    <location>
        <begin position="36"/>
        <end position="49"/>
    </location>
</feature>
<feature type="region of interest" description="Disordered" evidence="6">
    <location>
        <begin position="1"/>
        <end position="51"/>
    </location>
</feature>
<dbReference type="PROSITE" id="PS00434">
    <property type="entry name" value="HSF_DOMAIN"/>
    <property type="match status" value="1"/>
</dbReference>
<feature type="compositionally biased region" description="Polar residues" evidence="6">
    <location>
        <begin position="661"/>
        <end position="670"/>
    </location>
</feature>
<evidence type="ECO:0000256" key="4">
    <source>
        <dbReference type="ARBA" id="ARBA00023242"/>
    </source>
</evidence>
<dbReference type="InterPro" id="IPR036390">
    <property type="entry name" value="WH_DNA-bd_sf"/>
</dbReference>
<dbReference type="PRINTS" id="PR00056">
    <property type="entry name" value="HSFDOMAIN"/>
</dbReference>
<protein>
    <recommendedName>
        <fullName evidence="7">HSF-type DNA-binding domain-containing protein</fullName>
    </recommendedName>
</protein>
<accession>A0A1E3P9Q6</accession>
<dbReference type="GO" id="GO:0005634">
    <property type="term" value="C:nucleus"/>
    <property type="evidence" value="ECO:0007669"/>
    <property type="project" value="UniProtKB-SubCell"/>
</dbReference>
<name>A0A1E3P9Q6_WICAA</name>
<dbReference type="Proteomes" id="UP000094112">
    <property type="component" value="Unassembled WGS sequence"/>
</dbReference>
<feature type="region of interest" description="Disordered" evidence="6">
    <location>
        <begin position="385"/>
        <end position="418"/>
    </location>
</feature>
<evidence type="ECO:0000259" key="7">
    <source>
        <dbReference type="PROSITE" id="PS00434"/>
    </source>
</evidence>
<feature type="compositionally biased region" description="Low complexity" evidence="6">
    <location>
        <begin position="581"/>
        <end position="598"/>
    </location>
</feature>
<evidence type="ECO:0000313" key="8">
    <source>
        <dbReference type="EMBL" id="ODQ62149.1"/>
    </source>
</evidence>
<evidence type="ECO:0000256" key="5">
    <source>
        <dbReference type="RuleBase" id="RU004020"/>
    </source>
</evidence>
<dbReference type="RefSeq" id="XP_019041356.1">
    <property type="nucleotide sequence ID" value="XM_019184041.1"/>
</dbReference>
<dbReference type="SMART" id="SM00415">
    <property type="entry name" value="HSF"/>
    <property type="match status" value="1"/>
</dbReference>
<gene>
    <name evidence="8" type="ORF">WICANDRAFT_66444</name>
</gene>
<dbReference type="SUPFAM" id="SSF46785">
    <property type="entry name" value="Winged helix' DNA-binding domain"/>
    <property type="match status" value="1"/>
</dbReference>
<keyword evidence="9" id="KW-1185">Reference proteome</keyword>
<evidence type="ECO:0000256" key="6">
    <source>
        <dbReference type="SAM" id="MobiDB-lite"/>
    </source>
</evidence>
<dbReference type="PANTHER" id="PTHR10015:SF427">
    <property type="entry name" value="HEAT SHOCK FACTOR PROTEIN"/>
    <property type="match status" value="1"/>
</dbReference>
<feature type="compositionally biased region" description="Basic and acidic residues" evidence="6">
    <location>
        <begin position="716"/>
        <end position="729"/>
    </location>
</feature>